<dbReference type="FunFam" id="3.30.70.330:FF:000159">
    <property type="entry name" value="tRNA selenocysteine 1-associated protein 1"/>
    <property type="match status" value="1"/>
</dbReference>
<evidence type="ECO:0000256" key="7">
    <source>
        <dbReference type="ARBA" id="ARBA00022917"/>
    </source>
</evidence>
<dbReference type="GO" id="GO:0005634">
    <property type="term" value="C:nucleus"/>
    <property type="evidence" value="ECO:0007669"/>
    <property type="project" value="UniProtKB-SubCell"/>
</dbReference>
<dbReference type="InterPro" id="IPR041085">
    <property type="entry name" value="TSAP1_C"/>
</dbReference>
<keyword evidence="15" id="KW-1185">Reference proteome</keyword>
<evidence type="ECO:0000256" key="4">
    <source>
        <dbReference type="ARBA" id="ARBA00022490"/>
    </source>
</evidence>
<accession>A0AAD8GDH0</accession>
<dbReference type="PROSITE" id="PS50102">
    <property type="entry name" value="RRM"/>
    <property type="match status" value="2"/>
</dbReference>
<comment type="similarity">
    <text evidence="3">Belongs to the RRM TRSPAP family.</text>
</comment>
<organism evidence="14 15">
    <name type="scientific">Acipenser oxyrinchus oxyrinchus</name>
    <dbReference type="NCBI Taxonomy" id="40147"/>
    <lineage>
        <taxon>Eukaryota</taxon>
        <taxon>Metazoa</taxon>
        <taxon>Chordata</taxon>
        <taxon>Craniata</taxon>
        <taxon>Vertebrata</taxon>
        <taxon>Euteleostomi</taxon>
        <taxon>Actinopterygii</taxon>
        <taxon>Chondrostei</taxon>
        <taxon>Acipenseriformes</taxon>
        <taxon>Acipenseridae</taxon>
        <taxon>Acipenser</taxon>
    </lineage>
</organism>
<dbReference type="Pfam" id="PF17654">
    <property type="entry name" value="Trnau1ap"/>
    <property type="match status" value="1"/>
</dbReference>
<dbReference type="EMBL" id="JAGXEW010000004">
    <property type="protein sequence ID" value="KAK1172412.1"/>
    <property type="molecule type" value="Genomic_DNA"/>
</dbReference>
<dbReference type="PANTHER" id="PTHR37457:SF1">
    <property type="entry name" value="SIMILAR TO HUMAN CHROMOSOME 6 OPEN READING FRAME 52"/>
    <property type="match status" value="1"/>
</dbReference>
<dbReference type="GO" id="GO:0005737">
    <property type="term" value="C:cytoplasm"/>
    <property type="evidence" value="ECO:0007669"/>
    <property type="project" value="UniProtKB-SubCell"/>
</dbReference>
<protein>
    <recommendedName>
        <fullName evidence="9">tRNA selenocysteine-associated protein 1</fullName>
    </recommendedName>
</protein>
<evidence type="ECO:0000256" key="1">
    <source>
        <dbReference type="ARBA" id="ARBA00004123"/>
    </source>
</evidence>
<dbReference type="AlphaFoldDB" id="A0AAD8GDH0"/>
<dbReference type="InterPro" id="IPR034510">
    <property type="entry name" value="SECp43_RRM2"/>
</dbReference>
<dbReference type="GO" id="GO:0003723">
    <property type="term" value="F:RNA binding"/>
    <property type="evidence" value="ECO:0007669"/>
    <property type="project" value="UniProtKB-UniRule"/>
</dbReference>
<dbReference type="InterPro" id="IPR040434">
    <property type="entry name" value="TSAP1"/>
</dbReference>
<dbReference type="CDD" id="cd12610">
    <property type="entry name" value="RRM1_SECp43"/>
    <property type="match status" value="1"/>
</dbReference>
<feature type="compositionally biased region" description="Polar residues" evidence="12">
    <location>
        <begin position="239"/>
        <end position="255"/>
    </location>
</feature>
<comment type="function">
    <text evidence="10">Involved in the early steps of selenocysteine biosynthesis and tRNA(Sec) charging to the later steps resulting in the cotranslational incorporation of selenocysteine into selenoproteins.</text>
</comment>
<feature type="compositionally biased region" description="Acidic residues" evidence="12">
    <location>
        <begin position="258"/>
        <end position="272"/>
    </location>
</feature>
<dbReference type="CDD" id="cd12612">
    <property type="entry name" value="RRM2_SECp43"/>
    <property type="match status" value="1"/>
</dbReference>
<evidence type="ECO:0000256" key="12">
    <source>
        <dbReference type="SAM" id="MobiDB-lite"/>
    </source>
</evidence>
<evidence type="ECO:0000259" key="13">
    <source>
        <dbReference type="PROSITE" id="PS50102"/>
    </source>
</evidence>
<evidence type="ECO:0000256" key="2">
    <source>
        <dbReference type="ARBA" id="ARBA00004496"/>
    </source>
</evidence>
<dbReference type="SMART" id="SM00360">
    <property type="entry name" value="RRM"/>
    <property type="match status" value="2"/>
</dbReference>
<dbReference type="InterPro" id="IPR000504">
    <property type="entry name" value="RRM_dom"/>
</dbReference>
<feature type="domain" description="RRM" evidence="13">
    <location>
        <begin position="99"/>
        <end position="178"/>
    </location>
</feature>
<feature type="domain" description="RRM" evidence="13">
    <location>
        <begin position="6"/>
        <end position="89"/>
    </location>
</feature>
<evidence type="ECO:0000256" key="10">
    <source>
        <dbReference type="ARBA" id="ARBA00055746"/>
    </source>
</evidence>
<dbReference type="Gene3D" id="3.30.70.330">
    <property type="match status" value="2"/>
</dbReference>
<sequence>MFNRMASLWMGDLDPYMDENFIKQAFSTMGETTYGVKIICHRVTGGSAGYCFVELADEAGVDRCVLRLNGKLVPGSNPPRKFKLNYATYGKRPDTGPEYSVFVGDLTPEIDDLQLYEFFVKKYASCKGGKVVTDPFGNSRGYGFVKFSDENEQKAAMEECQNANGLGGKPIRISIAIAKSNKTSYQQNQNYNYSQYYQQYQNYYSQWGYDPYNSYNYGYGPYGAATTAPGMAAPTTTNSASTETQATSEFQQSLGATEDTDEEAVEDPDPQPDIDTMNRQFMERSEELYDSLMNCHWQPLDSVTSEIPTVANF</sequence>
<evidence type="ECO:0000256" key="9">
    <source>
        <dbReference type="ARBA" id="ARBA00033477"/>
    </source>
</evidence>
<dbReference type="FunFam" id="3.30.70.330:FF:000166">
    <property type="entry name" value="Trna selenocysteine 1-associated protein 1"/>
    <property type="match status" value="1"/>
</dbReference>
<dbReference type="PANTHER" id="PTHR37457">
    <property type="entry name" value="TRNA SELENOCYSTEINE 1-ASSOCIATED PROTEIN 1-RELATED"/>
    <property type="match status" value="1"/>
</dbReference>
<keyword evidence="8" id="KW-0539">Nucleus</keyword>
<dbReference type="GO" id="GO:0006412">
    <property type="term" value="P:translation"/>
    <property type="evidence" value="ECO:0007669"/>
    <property type="project" value="UniProtKB-KW"/>
</dbReference>
<evidence type="ECO:0000313" key="15">
    <source>
        <dbReference type="Proteomes" id="UP001230051"/>
    </source>
</evidence>
<evidence type="ECO:0000256" key="3">
    <source>
        <dbReference type="ARBA" id="ARBA00008920"/>
    </source>
</evidence>
<reference evidence="14" key="1">
    <citation type="submission" date="2022-02" db="EMBL/GenBank/DDBJ databases">
        <title>Atlantic sturgeon de novo genome assembly.</title>
        <authorList>
            <person name="Stock M."/>
            <person name="Klopp C."/>
            <person name="Guiguen Y."/>
            <person name="Cabau C."/>
            <person name="Parinello H."/>
            <person name="Santidrian Yebra-Pimentel E."/>
            <person name="Kuhl H."/>
            <person name="Dirks R.P."/>
            <person name="Guessner J."/>
            <person name="Wuertz S."/>
            <person name="Du K."/>
            <person name="Schartl M."/>
        </authorList>
    </citation>
    <scope>NUCLEOTIDE SEQUENCE</scope>
    <source>
        <strain evidence="14">STURGEONOMICS-FGT-2020</strain>
        <tissue evidence="14">Whole blood</tissue>
    </source>
</reference>
<evidence type="ECO:0000256" key="6">
    <source>
        <dbReference type="ARBA" id="ARBA00022884"/>
    </source>
</evidence>
<keyword evidence="4" id="KW-0963">Cytoplasm</keyword>
<evidence type="ECO:0000313" key="14">
    <source>
        <dbReference type="EMBL" id="KAK1172412.1"/>
    </source>
</evidence>
<keyword evidence="5" id="KW-0677">Repeat</keyword>
<keyword evidence="6 11" id="KW-0694">RNA-binding</keyword>
<dbReference type="Pfam" id="PF00076">
    <property type="entry name" value="RRM_1"/>
    <property type="match status" value="2"/>
</dbReference>
<comment type="subcellular location">
    <subcellularLocation>
        <location evidence="2">Cytoplasm</location>
    </subcellularLocation>
    <subcellularLocation>
        <location evidence="1">Nucleus</location>
    </subcellularLocation>
</comment>
<dbReference type="InterPro" id="IPR035979">
    <property type="entry name" value="RBD_domain_sf"/>
</dbReference>
<feature type="region of interest" description="Disordered" evidence="12">
    <location>
        <begin position="233"/>
        <end position="276"/>
    </location>
</feature>
<evidence type="ECO:0000256" key="5">
    <source>
        <dbReference type="ARBA" id="ARBA00022737"/>
    </source>
</evidence>
<dbReference type="Proteomes" id="UP001230051">
    <property type="component" value="Unassembled WGS sequence"/>
</dbReference>
<proteinExistence type="inferred from homology"/>
<comment type="caution">
    <text evidence="14">The sequence shown here is derived from an EMBL/GenBank/DDBJ whole genome shotgun (WGS) entry which is preliminary data.</text>
</comment>
<evidence type="ECO:0000256" key="8">
    <source>
        <dbReference type="ARBA" id="ARBA00023242"/>
    </source>
</evidence>
<name>A0AAD8GDH0_ACIOX</name>
<keyword evidence="7" id="KW-0648">Protein biosynthesis</keyword>
<gene>
    <name evidence="14" type="primary">trnau1apl</name>
    <name evidence="14" type="ORF">AOXY_G4982</name>
</gene>
<dbReference type="InterPro" id="IPR012677">
    <property type="entry name" value="Nucleotide-bd_a/b_plait_sf"/>
</dbReference>
<dbReference type="SUPFAM" id="SSF54928">
    <property type="entry name" value="RNA-binding domain, RBD"/>
    <property type="match status" value="2"/>
</dbReference>
<evidence type="ECO:0000256" key="11">
    <source>
        <dbReference type="PROSITE-ProRule" id="PRU00176"/>
    </source>
</evidence>